<dbReference type="OrthoDB" id="1914101at2759"/>
<evidence type="ECO:0000313" key="3">
    <source>
        <dbReference type="EMBL" id="GFS43161.1"/>
    </source>
</evidence>
<name>A0A7J0DWV3_9ERIC</name>
<gene>
    <name evidence="3" type="ORF">Acr_00g0084040</name>
</gene>
<comment type="caution">
    <text evidence="3">The sequence shown here is derived from an EMBL/GenBank/DDBJ whole genome shotgun (WGS) entry which is preliminary data.</text>
</comment>
<protein>
    <recommendedName>
        <fullName evidence="5">Transmembrane protein</fullName>
    </recommendedName>
</protein>
<evidence type="ECO:0000313" key="4">
    <source>
        <dbReference type="Proteomes" id="UP000585474"/>
    </source>
</evidence>
<evidence type="ECO:0000256" key="2">
    <source>
        <dbReference type="SAM" id="SignalP"/>
    </source>
</evidence>
<feature type="signal peptide" evidence="2">
    <location>
        <begin position="1"/>
        <end position="26"/>
    </location>
</feature>
<feature type="region of interest" description="Disordered" evidence="1">
    <location>
        <begin position="95"/>
        <end position="120"/>
    </location>
</feature>
<accession>A0A7J0DWV3</accession>
<evidence type="ECO:0000256" key="1">
    <source>
        <dbReference type="SAM" id="MobiDB-lite"/>
    </source>
</evidence>
<organism evidence="3 4">
    <name type="scientific">Actinidia rufa</name>
    <dbReference type="NCBI Taxonomy" id="165716"/>
    <lineage>
        <taxon>Eukaryota</taxon>
        <taxon>Viridiplantae</taxon>
        <taxon>Streptophyta</taxon>
        <taxon>Embryophyta</taxon>
        <taxon>Tracheophyta</taxon>
        <taxon>Spermatophyta</taxon>
        <taxon>Magnoliopsida</taxon>
        <taxon>eudicotyledons</taxon>
        <taxon>Gunneridae</taxon>
        <taxon>Pentapetalae</taxon>
        <taxon>asterids</taxon>
        <taxon>Ericales</taxon>
        <taxon>Actinidiaceae</taxon>
        <taxon>Actinidia</taxon>
    </lineage>
</organism>
<feature type="chain" id="PRO_5029575895" description="Transmembrane protein" evidence="2">
    <location>
        <begin position="27"/>
        <end position="120"/>
    </location>
</feature>
<proteinExistence type="predicted"/>
<sequence length="120" mass="13533">MDSNHTLNLYTILFLLLLLMSSFVLSSSSHEGEAHNVPSSQVLYIKKATPFVFNKQEKGKNKKKMMKRRDLKRGNIKNFETRPFSVMLPKGFIPPSGSSPCHNDEPNSVSSFCKLSTTKP</sequence>
<keyword evidence="2" id="KW-0732">Signal</keyword>
<dbReference type="AlphaFoldDB" id="A0A7J0DWV3"/>
<dbReference type="Proteomes" id="UP000585474">
    <property type="component" value="Unassembled WGS sequence"/>
</dbReference>
<dbReference type="EMBL" id="BJWL01000410">
    <property type="protein sequence ID" value="GFS43161.1"/>
    <property type="molecule type" value="Genomic_DNA"/>
</dbReference>
<reference evidence="4" key="1">
    <citation type="submission" date="2019-07" db="EMBL/GenBank/DDBJ databases">
        <title>De Novo Assembly of kiwifruit Actinidia rufa.</title>
        <authorList>
            <person name="Sugita-Konishi S."/>
            <person name="Sato K."/>
            <person name="Mori E."/>
            <person name="Abe Y."/>
            <person name="Kisaki G."/>
            <person name="Hamano K."/>
            <person name="Suezawa K."/>
            <person name="Otani M."/>
            <person name="Fukuda T."/>
            <person name="Manabe T."/>
            <person name="Gomi K."/>
            <person name="Tabuchi M."/>
            <person name="Akimitsu K."/>
            <person name="Kataoka I."/>
        </authorList>
    </citation>
    <scope>NUCLEOTIDE SEQUENCE [LARGE SCALE GENOMIC DNA]</scope>
    <source>
        <strain evidence="4">cv. Fuchu</strain>
    </source>
</reference>
<feature type="compositionally biased region" description="Polar residues" evidence="1">
    <location>
        <begin position="96"/>
        <end position="120"/>
    </location>
</feature>
<keyword evidence="4" id="KW-1185">Reference proteome</keyword>
<evidence type="ECO:0008006" key="5">
    <source>
        <dbReference type="Google" id="ProtNLM"/>
    </source>
</evidence>